<evidence type="ECO:0000256" key="2">
    <source>
        <dbReference type="SAM" id="MobiDB-lite"/>
    </source>
</evidence>
<proteinExistence type="predicted"/>
<feature type="region of interest" description="Disordered" evidence="2">
    <location>
        <begin position="1"/>
        <end position="22"/>
    </location>
</feature>
<feature type="transmembrane region" description="Helical" evidence="3">
    <location>
        <begin position="155"/>
        <end position="174"/>
    </location>
</feature>
<evidence type="ECO:0000256" key="1">
    <source>
        <dbReference type="SAM" id="Coils"/>
    </source>
</evidence>
<reference evidence="4" key="1">
    <citation type="submission" date="2020-09" db="EMBL/GenBank/DDBJ databases">
        <title>Iningainema tapete sp. nov. (Scytonemataceae, Cyanobacteria) from greenhouses in central Florida (USA) produces two types of nodularin with biosynthetic potential for microcystin-LR and anabaenopeptins.</title>
        <authorList>
            <person name="Berthold D.E."/>
            <person name="Lefler F.W."/>
            <person name="Huang I.-S."/>
            <person name="Abdulla H."/>
            <person name="Zimba P.V."/>
            <person name="Laughinghouse H.D. IV."/>
        </authorList>
    </citation>
    <scope>NUCLEOTIDE SEQUENCE</scope>
    <source>
        <strain evidence="4">BLCCT55</strain>
    </source>
</reference>
<name>A0A8J7C665_9CYAN</name>
<dbReference type="EMBL" id="JACXAE010000027">
    <property type="protein sequence ID" value="MBD2771631.1"/>
    <property type="molecule type" value="Genomic_DNA"/>
</dbReference>
<accession>A0A8J7C665</accession>
<evidence type="ECO:0000313" key="4">
    <source>
        <dbReference type="EMBL" id="MBD2771631.1"/>
    </source>
</evidence>
<keyword evidence="3" id="KW-0812">Transmembrane</keyword>
<evidence type="ECO:0000313" key="5">
    <source>
        <dbReference type="Proteomes" id="UP000629098"/>
    </source>
</evidence>
<organism evidence="4 5">
    <name type="scientific">Iningainema tapete BLCC-T55</name>
    <dbReference type="NCBI Taxonomy" id="2748662"/>
    <lineage>
        <taxon>Bacteria</taxon>
        <taxon>Bacillati</taxon>
        <taxon>Cyanobacteriota</taxon>
        <taxon>Cyanophyceae</taxon>
        <taxon>Nostocales</taxon>
        <taxon>Scytonemataceae</taxon>
        <taxon>Iningainema tapete</taxon>
    </lineage>
</organism>
<dbReference type="Proteomes" id="UP000629098">
    <property type="component" value="Unassembled WGS sequence"/>
</dbReference>
<keyword evidence="5" id="KW-1185">Reference proteome</keyword>
<protein>
    <submittedName>
        <fullName evidence="4">Uncharacterized protein</fullName>
    </submittedName>
</protein>
<keyword evidence="3" id="KW-0472">Membrane</keyword>
<keyword evidence="3" id="KW-1133">Transmembrane helix</keyword>
<dbReference type="AlphaFoldDB" id="A0A8J7C665"/>
<evidence type="ECO:0000256" key="3">
    <source>
        <dbReference type="SAM" id="Phobius"/>
    </source>
</evidence>
<feature type="coiled-coil region" evidence="1">
    <location>
        <begin position="36"/>
        <end position="77"/>
    </location>
</feature>
<gene>
    <name evidence="4" type="ORF">ICL16_05850</name>
</gene>
<comment type="caution">
    <text evidence="4">The sequence shown here is derived from an EMBL/GenBank/DDBJ whole genome shotgun (WGS) entry which is preliminary data.</text>
</comment>
<keyword evidence="1" id="KW-0175">Coiled coil</keyword>
<sequence>MRIPTSSTGSNETPVTSRTHSSSVPLSVFRDLNFELQQTQALLSTLKAQNQQLVQENQLLRQEMKKAVQAVLQLQNVVDSVDISAQHPSPQPDDIETKHLINPGRRERAYRPPTPVIPQEIDLLTTSEPLIIEEQEPSYYPHDEPMGSDFSSWRLIIAILLIIIMGFGVGYLVVRPFFVHHNRP</sequence>
<dbReference type="RefSeq" id="WP_190825926.1">
    <property type="nucleotide sequence ID" value="NZ_CAWPPI010000027.1"/>
</dbReference>